<keyword evidence="3 6" id="KW-1133">Transmembrane helix</keyword>
<dbReference type="InterPro" id="IPR006771">
    <property type="entry name" value="CetA-like"/>
</dbReference>
<comment type="subcellular location">
    <subcellularLocation>
        <location evidence="1">Membrane</location>
        <topology evidence="1">Multi-pass membrane protein</topology>
    </subcellularLocation>
</comment>
<protein>
    <submittedName>
        <fullName evidence="8">C4-dicarboxylate transporter malic acid transport protein</fullName>
    </submittedName>
</protein>
<dbReference type="OrthoDB" id="2901184at2759"/>
<keyword evidence="9" id="KW-1185">Reference proteome</keyword>
<dbReference type="Proteomes" id="UP000249619">
    <property type="component" value="Unassembled WGS sequence"/>
</dbReference>
<feature type="transmembrane region" description="Helical" evidence="6">
    <location>
        <begin position="298"/>
        <end position="316"/>
    </location>
</feature>
<dbReference type="InterPro" id="IPR030185">
    <property type="entry name" value="Mae1"/>
</dbReference>
<evidence type="ECO:0000256" key="6">
    <source>
        <dbReference type="SAM" id="Phobius"/>
    </source>
</evidence>
<feature type="transmembrane region" description="Helical" evidence="6">
    <location>
        <begin position="336"/>
        <end position="358"/>
    </location>
</feature>
<evidence type="ECO:0000313" key="9">
    <source>
        <dbReference type="Proteomes" id="UP000249619"/>
    </source>
</evidence>
<name>A0A364NBF6_STELY</name>
<feature type="compositionally biased region" description="Polar residues" evidence="5">
    <location>
        <begin position="183"/>
        <end position="216"/>
    </location>
</feature>
<feature type="transmembrane region" description="Helical" evidence="6">
    <location>
        <begin position="370"/>
        <end position="390"/>
    </location>
</feature>
<dbReference type="EMBL" id="QGDH01000020">
    <property type="protein sequence ID" value="RAR14596.1"/>
    <property type="molecule type" value="Genomic_DNA"/>
</dbReference>
<dbReference type="PANTHER" id="PTHR31162:SF0">
    <property type="entry name" value="MALIC ACID TRANSPORT PROTEIN"/>
    <property type="match status" value="1"/>
</dbReference>
<reference evidence="9" key="1">
    <citation type="submission" date="2018-05" db="EMBL/GenBank/DDBJ databases">
        <title>Draft genome sequence of Stemphylium lycopersici strain CIDEFI 213.</title>
        <authorList>
            <person name="Medina R."/>
            <person name="Franco M.E.E."/>
            <person name="Lucentini C.G."/>
            <person name="Saparrat M.C.N."/>
            <person name="Balatti P.A."/>
        </authorList>
    </citation>
    <scope>NUCLEOTIDE SEQUENCE [LARGE SCALE GENOMIC DNA]</scope>
    <source>
        <strain evidence="9">CIDEFI 213</strain>
    </source>
</reference>
<dbReference type="PANTHER" id="PTHR31162">
    <property type="entry name" value="MALIC ACID TRANSPORT PROTEIN-RELATED"/>
    <property type="match status" value="1"/>
</dbReference>
<feature type="transmembrane region" description="Helical" evidence="6">
    <location>
        <begin position="555"/>
        <end position="573"/>
    </location>
</feature>
<feature type="transmembrane region" description="Helical" evidence="6">
    <location>
        <begin position="443"/>
        <end position="461"/>
    </location>
</feature>
<feature type="compositionally biased region" description="Basic residues" evidence="5">
    <location>
        <begin position="233"/>
        <end position="244"/>
    </location>
</feature>
<evidence type="ECO:0000256" key="4">
    <source>
        <dbReference type="ARBA" id="ARBA00023136"/>
    </source>
</evidence>
<evidence type="ECO:0000256" key="7">
    <source>
        <dbReference type="SAM" id="SignalP"/>
    </source>
</evidence>
<dbReference type="GO" id="GO:0016020">
    <property type="term" value="C:membrane"/>
    <property type="evidence" value="ECO:0007669"/>
    <property type="project" value="UniProtKB-SubCell"/>
</dbReference>
<feature type="region of interest" description="Disordered" evidence="5">
    <location>
        <begin position="179"/>
        <end position="252"/>
    </location>
</feature>
<dbReference type="AlphaFoldDB" id="A0A364NBF6"/>
<organism evidence="8 9">
    <name type="scientific">Stemphylium lycopersici</name>
    <name type="common">Tomato gray leaf spot disease fungus</name>
    <name type="synonym">Thyrospora lycopersici</name>
    <dbReference type="NCBI Taxonomy" id="183478"/>
    <lineage>
        <taxon>Eukaryota</taxon>
        <taxon>Fungi</taxon>
        <taxon>Dikarya</taxon>
        <taxon>Ascomycota</taxon>
        <taxon>Pezizomycotina</taxon>
        <taxon>Dothideomycetes</taxon>
        <taxon>Pleosporomycetidae</taxon>
        <taxon>Pleosporales</taxon>
        <taxon>Pleosporineae</taxon>
        <taxon>Pleosporaceae</taxon>
        <taxon>Stemphylium</taxon>
    </lineage>
</organism>
<evidence type="ECO:0000256" key="2">
    <source>
        <dbReference type="ARBA" id="ARBA00022692"/>
    </source>
</evidence>
<dbReference type="InterPro" id="IPR004695">
    <property type="entry name" value="SLAC1/Mae1/Ssu1/TehA"/>
</dbReference>
<feature type="compositionally biased region" description="Basic and acidic residues" evidence="5">
    <location>
        <begin position="623"/>
        <end position="632"/>
    </location>
</feature>
<feature type="signal peptide" evidence="7">
    <location>
        <begin position="1"/>
        <end position="23"/>
    </location>
</feature>
<dbReference type="InterPro" id="IPR038665">
    <property type="entry name" value="Voltage-dep_anion_channel_sf"/>
</dbReference>
<proteinExistence type="predicted"/>
<feature type="transmembrane region" description="Helical" evidence="6">
    <location>
        <begin position="579"/>
        <end position="600"/>
    </location>
</feature>
<sequence>MFNALSTPLTLLSFSLLLTSTSAIGRAIVTNECPDPIYLWSIGGTISPQHVIEPSTSYSQPFTRDPVSGGIALKISPVENGIFKPNVSQTIFAYSLDGDNVWYDMSDIFGDGFAGRTISLTPSDASCGEIVWGTGKQPAGSTVREALRHRHIAAAESAETSIVKTVRFARRTRIIALAHMAGSPSQPSSTFNQRPGSTTSLVSNTGAGEASSTSHTNDADADGRQTSTMAARSRTHPIKRRPRPAQREDYNPTHLPWKKRLDHFTWSWFECTMSTGAIATVLGQQPYSFTGLKTIGKIFYILDILLFLIFSACITYRFIHNRGSLRLSLHHPHESFFFGAYFVSIALIIYCMELYGVPSSGPWLIKALEVLYWLYAAMVMLVAVFQYHVIFDRRDLPVTDAMPAWILPVYPFLVLGVLGSTLLKSQPPDAGFKIFVGSVTFQGLGWTVAFLMLTLYFTRLVNSNLPEIPKRPGMYVAVGPAAYTANACVALGMQAPKHVPENLLGITSFPVGDAFKAFGVIVGIFLWLISFWFSAIATVSIVISAKESHFTLNHWGFVFPNAGMTIALIYIANALDSPGLKGVCSAMTIILVILWIWVAVLNVKGVVQKKVLWPGMDEDMEDIEGHGHKPGEEVDGGDNSEV</sequence>
<dbReference type="CDD" id="cd09317">
    <property type="entry name" value="TDT_Mae1_like"/>
    <property type="match status" value="1"/>
</dbReference>
<dbReference type="Gene3D" id="1.50.10.150">
    <property type="entry name" value="Voltage-dependent anion channel"/>
    <property type="match status" value="1"/>
</dbReference>
<dbReference type="Pfam" id="PF04681">
    <property type="entry name" value="Bys1"/>
    <property type="match status" value="1"/>
</dbReference>
<accession>A0A364NBF6</accession>
<evidence type="ECO:0000256" key="1">
    <source>
        <dbReference type="ARBA" id="ARBA00004141"/>
    </source>
</evidence>
<evidence type="ECO:0000256" key="3">
    <source>
        <dbReference type="ARBA" id="ARBA00022989"/>
    </source>
</evidence>
<feature type="region of interest" description="Disordered" evidence="5">
    <location>
        <begin position="622"/>
        <end position="642"/>
    </location>
</feature>
<keyword evidence="4 6" id="KW-0472">Membrane</keyword>
<comment type="caution">
    <text evidence="8">The sequence shown here is derived from an EMBL/GenBank/DDBJ whole genome shotgun (WGS) entry which is preliminary data.</text>
</comment>
<evidence type="ECO:0000313" key="8">
    <source>
        <dbReference type="EMBL" id="RAR14596.1"/>
    </source>
</evidence>
<dbReference type="GO" id="GO:0015140">
    <property type="term" value="F:malate transmembrane transporter activity"/>
    <property type="evidence" value="ECO:0007669"/>
    <property type="project" value="InterPro"/>
</dbReference>
<feature type="chain" id="PRO_5016951211" evidence="7">
    <location>
        <begin position="24"/>
        <end position="642"/>
    </location>
</feature>
<gene>
    <name evidence="8" type="ORF">DDE83_001995</name>
</gene>
<keyword evidence="2 6" id="KW-0812">Transmembrane</keyword>
<feature type="transmembrane region" description="Helical" evidence="6">
    <location>
        <begin position="515"/>
        <end position="543"/>
    </location>
</feature>
<feature type="compositionally biased region" description="Acidic residues" evidence="5">
    <location>
        <begin position="633"/>
        <end position="642"/>
    </location>
</feature>
<dbReference type="Pfam" id="PF03595">
    <property type="entry name" value="SLAC1"/>
    <property type="match status" value="1"/>
</dbReference>
<feature type="transmembrane region" description="Helical" evidence="6">
    <location>
        <begin position="402"/>
        <end position="423"/>
    </location>
</feature>
<evidence type="ECO:0000256" key="5">
    <source>
        <dbReference type="SAM" id="MobiDB-lite"/>
    </source>
</evidence>
<keyword evidence="7" id="KW-0732">Signal</keyword>
<dbReference type="STRING" id="183478.A0A364NBF6"/>